<dbReference type="GO" id="GO:0006313">
    <property type="term" value="P:DNA transposition"/>
    <property type="evidence" value="ECO:0007669"/>
    <property type="project" value="InterPro"/>
</dbReference>
<accession>A0A368HEN5</accession>
<dbReference type="NCBIfam" id="NF033559">
    <property type="entry name" value="transpos_IS1634"/>
    <property type="match status" value="1"/>
</dbReference>
<protein>
    <submittedName>
        <fullName evidence="3">Transposase</fullName>
    </submittedName>
</protein>
<dbReference type="InterPro" id="IPR047654">
    <property type="entry name" value="IS1634_transpos"/>
</dbReference>
<name>A0A368HEN5_9GAMM</name>
<dbReference type="OrthoDB" id="6171862at2"/>
<evidence type="ECO:0000256" key="1">
    <source>
        <dbReference type="SAM" id="MobiDB-lite"/>
    </source>
</evidence>
<evidence type="ECO:0000313" key="3">
    <source>
        <dbReference type="EMBL" id="RCN56828.1"/>
    </source>
</evidence>
<gene>
    <name evidence="3" type="ORF">C4900_13820</name>
</gene>
<dbReference type="SUPFAM" id="SSF53098">
    <property type="entry name" value="Ribonuclease H-like"/>
    <property type="match status" value="1"/>
</dbReference>
<dbReference type="InterPro" id="IPR012337">
    <property type="entry name" value="RNaseH-like_sf"/>
</dbReference>
<comment type="caution">
    <text evidence="3">The sequence shown here is derived from an EMBL/GenBank/DDBJ whole genome shotgun (WGS) entry which is preliminary data.</text>
</comment>
<keyword evidence="4" id="KW-1185">Reference proteome</keyword>
<dbReference type="PANTHER" id="PTHR34614">
    <property type="match status" value="1"/>
</dbReference>
<dbReference type="EMBL" id="PSYR01000002">
    <property type="protein sequence ID" value="RCN56828.1"/>
    <property type="molecule type" value="Genomic_DNA"/>
</dbReference>
<evidence type="ECO:0000259" key="2">
    <source>
        <dbReference type="Pfam" id="PF01609"/>
    </source>
</evidence>
<dbReference type="GO" id="GO:0004803">
    <property type="term" value="F:transposase activity"/>
    <property type="evidence" value="ECO:0007669"/>
    <property type="project" value="InterPro"/>
</dbReference>
<feature type="domain" description="Transposase IS4-like" evidence="2">
    <location>
        <begin position="193"/>
        <end position="477"/>
    </location>
</feature>
<organism evidence="3 4">
    <name type="scientific">Acidiferrobacter thiooxydans</name>
    <dbReference type="NCBI Taxonomy" id="163359"/>
    <lineage>
        <taxon>Bacteria</taxon>
        <taxon>Pseudomonadati</taxon>
        <taxon>Pseudomonadota</taxon>
        <taxon>Gammaproteobacteria</taxon>
        <taxon>Acidiferrobacterales</taxon>
        <taxon>Acidiferrobacteraceae</taxon>
        <taxon>Acidiferrobacter</taxon>
    </lineage>
</organism>
<dbReference type="AlphaFoldDB" id="A0A368HEN5"/>
<dbReference type="Pfam" id="PF01609">
    <property type="entry name" value="DDE_Tnp_1"/>
    <property type="match status" value="1"/>
</dbReference>
<dbReference type="Proteomes" id="UP000253250">
    <property type="component" value="Unassembled WGS sequence"/>
</dbReference>
<evidence type="ECO:0000313" key="4">
    <source>
        <dbReference type="Proteomes" id="UP000253250"/>
    </source>
</evidence>
<dbReference type="RefSeq" id="WP_114283275.1">
    <property type="nucleotide sequence ID" value="NZ_PSYR01000002.1"/>
</dbReference>
<feature type="region of interest" description="Disordered" evidence="1">
    <location>
        <begin position="502"/>
        <end position="521"/>
    </location>
</feature>
<dbReference type="PANTHER" id="PTHR34614:SF2">
    <property type="entry name" value="TRANSPOSASE IS4-LIKE DOMAIN-CONTAINING PROTEIN"/>
    <property type="match status" value="1"/>
</dbReference>
<dbReference type="GO" id="GO:0003677">
    <property type="term" value="F:DNA binding"/>
    <property type="evidence" value="ECO:0007669"/>
    <property type="project" value="InterPro"/>
</dbReference>
<dbReference type="InterPro" id="IPR002559">
    <property type="entry name" value="Transposase_11"/>
</dbReference>
<proteinExistence type="predicted"/>
<reference evidence="3 4" key="1">
    <citation type="submission" date="2018-02" db="EMBL/GenBank/DDBJ databases">
        <title>Insights into the biology of acidophilic members of the Acidiferrobacteraceae family derived from comparative genomic analyses.</title>
        <authorList>
            <person name="Issotta F."/>
            <person name="Thyssen C."/>
            <person name="Mena C."/>
            <person name="Moya A."/>
            <person name="Bellenberg S."/>
            <person name="Sproer C."/>
            <person name="Covarrubias P.C."/>
            <person name="Sand W."/>
            <person name="Quatrini R."/>
            <person name="Vera M."/>
        </authorList>
    </citation>
    <scope>NUCLEOTIDE SEQUENCE [LARGE SCALE GENOMIC DNA]</scope>
    <source>
        <strain evidence="4">m-1</strain>
    </source>
</reference>
<sequence>MHIHIVPNRGSRPTILLRESYREGKKVKKRTIANLSHLPMPQIELLRAVFQGADLQPAGLGFVVERSQPHGHVEAVQRMMERLGLASLISAKPCRERDIVLALIASRILSPHTKLATTRWWHTTTLADEGGVADVDEQDCYAAMDWLLARQDRIQKKLAARHLKADGLVLYDLSSSYFEGTTGHAAGNACPLAQRGYSRDGRRGTLQVNYGLMTDDRGCPVAVTVHEGNTADPTTLMPEITRLKEDFGIRQFVMVGDRGMISSTAIATLRDHGGIDWITALKSASIRALVEDQTIQPDLSLPAAWLVDERNLAEFQHPDYPGERLVACRNPELAKLRAHKREDLLQATEEALRTIQTRVGAGRLTGQDKIGVAVGRVVNRYKVAKHFTLTLTDTTLTFTRKEDAIAAEAALDGIYIIRTSVKAERLDSASCVRHYKSLSQVERAFRSLKTVDLKVRPIHHRLSDRVRAHIFLCMLAYYVEWHLKAAWRELLFADEDQAAKTTRDPVAPAERSAGAKAKIARRHHADGTPIHSFQTLLTELATIVRNTCRTSAEDDAPTFTVTTRPNPLQARAMELIDTLAV</sequence>